<evidence type="ECO:0000256" key="1">
    <source>
        <dbReference type="SAM" id="Phobius"/>
    </source>
</evidence>
<keyword evidence="1" id="KW-1133">Transmembrane helix</keyword>
<organism evidence="2 3">
    <name type="scientific">Streptomyces mobaraensis</name>
    <name type="common">Streptoverticillium mobaraense</name>
    <dbReference type="NCBI Taxonomy" id="35621"/>
    <lineage>
        <taxon>Bacteria</taxon>
        <taxon>Bacillati</taxon>
        <taxon>Actinomycetota</taxon>
        <taxon>Actinomycetes</taxon>
        <taxon>Kitasatosporales</taxon>
        <taxon>Streptomycetaceae</taxon>
        <taxon>Streptomyces</taxon>
    </lineage>
</organism>
<keyword evidence="1" id="KW-0812">Transmembrane</keyword>
<reference evidence="2 3" key="1">
    <citation type="journal article" date="2019" name="Microb. Cell Fact.">
        <title>Exploring novel herbicidin analogues by transcriptional regulator overexpression and MS/MS molecular networking.</title>
        <authorList>
            <person name="Shi Y."/>
            <person name="Gu R."/>
            <person name="Li Y."/>
            <person name="Wang X."/>
            <person name="Ren W."/>
            <person name="Li X."/>
            <person name="Wang L."/>
            <person name="Xie Y."/>
            <person name="Hong B."/>
        </authorList>
    </citation>
    <scope>NUCLEOTIDE SEQUENCE [LARGE SCALE GENOMIC DNA]</scope>
    <source>
        <strain evidence="2 3">US-43</strain>
    </source>
</reference>
<sequence>MDDSPQADDDITWASLSGWDKAVAAFGMIGLAFGVGTALLAVLLLVLLAVAAASFRLVEADGTGTLFWGVALLLPCNVLAALFTCPLRWGIRLTALATRTKKVAEAVLSMVTTFLAVLFTVHVTPGLRVHRPWLPALLTALLVALANVGTRAMEKRAGKRAP</sequence>
<feature type="transmembrane region" description="Helical" evidence="1">
    <location>
        <begin position="103"/>
        <end position="121"/>
    </location>
</feature>
<feature type="transmembrane region" description="Helical" evidence="1">
    <location>
        <begin position="67"/>
        <end position="91"/>
    </location>
</feature>
<feature type="transmembrane region" description="Helical" evidence="1">
    <location>
        <begin position="133"/>
        <end position="150"/>
    </location>
</feature>
<dbReference type="AlphaFoldDB" id="A0A5N5WFA9"/>
<feature type="transmembrane region" description="Helical" evidence="1">
    <location>
        <begin position="22"/>
        <end position="55"/>
    </location>
</feature>
<gene>
    <name evidence="2" type="ORF">FRZ00_00545</name>
</gene>
<keyword evidence="1" id="KW-0472">Membrane</keyword>
<evidence type="ECO:0000313" key="3">
    <source>
        <dbReference type="Proteomes" id="UP000327000"/>
    </source>
</evidence>
<proteinExistence type="predicted"/>
<accession>A0A5N5WFA9</accession>
<evidence type="ECO:0000313" key="2">
    <source>
        <dbReference type="EMBL" id="KAB7852732.1"/>
    </source>
</evidence>
<protein>
    <submittedName>
        <fullName evidence="2">Uncharacterized protein</fullName>
    </submittedName>
</protein>
<dbReference type="Proteomes" id="UP000327000">
    <property type="component" value="Unassembled WGS sequence"/>
</dbReference>
<comment type="caution">
    <text evidence="2">The sequence shown here is derived from an EMBL/GenBank/DDBJ whole genome shotgun (WGS) entry which is preliminary data.</text>
</comment>
<dbReference type="RefSeq" id="WP_152262099.1">
    <property type="nucleotide sequence ID" value="NZ_VOKX01000001.1"/>
</dbReference>
<dbReference type="EMBL" id="VOKX01000001">
    <property type="protein sequence ID" value="KAB7852732.1"/>
    <property type="molecule type" value="Genomic_DNA"/>
</dbReference>
<keyword evidence="3" id="KW-1185">Reference proteome</keyword>
<dbReference type="OrthoDB" id="4329327at2"/>
<name>A0A5N5WFA9_STRMB</name>